<dbReference type="AlphaFoldDB" id="A0A1M4UKF7"/>
<dbReference type="Proteomes" id="UP000184436">
    <property type="component" value="Unassembled WGS sequence"/>
</dbReference>
<reference evidence="1 2" key="1">
    <citation type="submission" date="2016-11" db="EMBL/GenBank/DDBJ databases">
        <authorList>
            <person name="Jaros S."/>
            <person name="Januszkiewicz K."/>
            <person name="Wedrychowicz H."/>
        </authorList>
    </citation>
    <scope>NUCLEOTIDE SEQUENCE [LARGE SCALE GENOMIC DNA]</scope>
    <source>
        <strain evidence="1 2">DSM 26883</strain>
    </source>
</reference>
<name>A0A1M4UKF7_9BACE</name>
<protein>
    <submittedName>
        <fullName evidence="1">Uncharacterized protein</fullName>
    </submittedName>
</protein>
<organism evidence="1 2">
    <name type="scientific">Bacteroides faecichinchillae</name>
    <dbReference type="NCBI Taxonomy" id="871325"/>
    <lineage>
        <taxon>Bacteria</taxon>
        <taxon>Pseudomonadati</taxon>
        <taxon>Bacteroidota</taxon>
        <taxon>Bacteroidia</taxon>
        <taxon>Bacteroidales</taxon>
        <taxon>Bacteroidaceae</taxon>
        <taxon>Bacteroides</taxon>
    </lineage>
</organism>
<proteinExistence type="predicted"/>
<keyword evidence="2" id="KW-1185">Reference proteome</keyword>
<evidence type="ECO:0000313" key="2">
    <source>
        <dbReference type="Proteomes" id="UP000184436"/>
    </source>
</evidence>
<evidence type="ECO:0000313" key="1">
    <source>
        <dbReference type="EMBL" id="SHE57043.1"/>
    </source>
</evidence>
<accession>A0A1M4UKF7</accession>
<gene>
    <name evidence="1" type="ORF">SAMN05444349_103183</name>
</gene>
<dbReference type="EMBL" id="FQVD01000003">
    <property type="protein sequence ID" value="SHE57043.1"/>
    <property type="molecule type" value="Genomic_DNA"/>
</dbReference>
<sequence length="104" mass="11981">MRLQRGISFTRPRKKVKCNEGLEIVNTYLKKNLCLPRADYCQLTGCNKRTTLKGLNIFYQTLSTDVLWQREASSLDESDGANRYNRALLSTILIRLYNSSTSSR</sequence>